<comment type="similarity">
    <text evidence="1">Belongs to the GMC oxidoreductase family.</text>
</comment>
<dbReference type="InterPro" id="IPR000172">
    <property type="entry name" value="GMC_OxRdtase_N"/>
</dbReference>
<dbReference type="Pfam" id="PF00732">
    <property type="entry name" value="GMC_oxred_N"/>
    <property type="match status" value="1"/>
</dbReference>
<dbReference type="Proteomes" id="UP001148838">
    <property type="component" value="Unassembled WGS sequence"/>
</dbReference>
<dbReference type="Pfam" id="PF05199">
    <property type="entry name" value="GMC_oxred_C"/>
    <property type="match status" value="1"/>
</dbReference>
<evidence type="ECO:0000256" key="1">
    <source>
        <dbReference type="ARBA" id="ARBA00010790"/>
    </source>
</evidence>
<dbReference type="Gene3D" id="3.50.50.60">
    <property type="entry name" value="FAD/NAD(P)-binding domain"/>
    <property type="match status" value="1"/>
</dbReference>
<name>A0ABQ8S9T5_PERAM</name>
<dbReference type="InterPro" id="IPR012132">
    <property type="entry name" value="GMC_OxRdtase"/>
</dbReference>
<keyword evidence="4" id="KW-1185">Reference proteome</keyword>
<evidence type="ECO:0000313" key="3">
    <source>
        <dbReference type="EMBL" id="KAJ4430794.1"/>
    </source>
</evidence>
<dbReference type="InterPro" id="IPR036188">
    <property type="entry name" value="FAD/NAD-bd_sf"/>
</dbReference>
<dbReference type="PROSITE" id="PS00624">
    <property type="entry name" value="GMC_OXRED_2"/>
    <property type="match status" value="1"/>
</dbReference>
<evidence type="ECO:0000259" key="2">
    <source>
        <dbReference type="PROSITE" id="PS00624"/>
    </source>
</evidence>
<dbReference type="Gene3D" id="3.30.560.10">
    <property type="entry name" value="Glucose Oxidase, domain 3"/>
    <property type="match status" value="1"/>
</dbReference>
<comment type="caution">
    <text evidence="3">The sequence shown here is derived from an EMBL/GenBank/DDBJ whole genome shotgun (WGS) entry which is preliminary data.</text>
</comment>
<dbReference type="PIRSF" id="PIRSF000137">
    <property type="entry name" value="Alcohol_oxidase"/>
    <property type="match status" value="1"/>
</dbReference>
<reference evidence="3 4" key="1">
    <citation type="journal article" date="2022" name="Allergy">
        <title>Genome assembly and annotation of Periplaneta americana reveal a comprehensive cockroach allergen profile.</title>
        <authorList>
            <person name="Wang L."/>
            <person name="Xiong Q."/>
            <person name="Saelim N."/>
            <person name="Wang L."/>
            <person name="Nong W."/>
            <person name="Wan A.T."/>
            <person name="Shi M."/>
            <person name="Liu X."/>
            <person name="Cao Q."/>
            <person name="Hui J.H.L."/>
            <person name="Sookrung N."/>
            <person name="Leung T.F."/>
            <person name="Tungtrongchitr A."/>
            <person name="Tsui S.K.W."/>
        </authorList>
    </citation>
    <scope>NUCLEOTIDE SEQUENCE [LARGE SCALE GENOMIC DNA]</scope>
    <source>
        <strain evidence="3">PWHHKU_190912</strain>
    </source>
</reference>
<gene>
    <name evidence="3" type="ORF">ANN_19385</name>
</gene>
<dbReference type="PANTHER" id="PTHR11552">
    <property type="entry name" value="GLUCOSE-METHANOL-CHOLINE GMC OXIDOREDUCTASE"/>
    <property type="match status" value="1"/>
</dbReference>
<dbReference type="EMBL" id="JAJSOF020000031">
    <property type="protein sequence ID" value="KAJ4430794.1"/>
    <property type="molecule type" value="Genomic_DNA"/>
</dbReference>
<organism evidence="3 4">
    <name type="scientific">Periplaneta americana</name>
    <name type="common">American cockroach</name>
    <name type="synonym">Blatta americana</name>
    <dbReference type="NCBI Taxonomy" id="6978"/>
    <lineage>
        <taxon>Eukaryota</taxon>
        <taxon>Metazoa</taxon>
        <taxon>Ecdysozoa</taxon>
        <taxon>Arthropoda</taxon>
        <taxon>Hexapoda</taxon>
        <taxon>Insecta</taxon>
        <taxon>Pterygota</taxon>
        <taxon>Neoptera</taxon>
        <taxon>Polyneoptera</taxon>
        <taxon>Dictyoptera</taxon>
        <taxon>Blattodea</taxon>
        <taxon>Blattoidea</taxon>
        <taxon>Blattidae</taxon>
        <taxon>Blattinae</taxon>
        <taxon>Periplaneta</taxon>
    </lineage>
</organism>
<accession>A0ABQ8S9T5</accession>
<proteinExistence type="inferred from homology"/>
<dbReference type="InterPro" id="IPR007867">
    <property type="entry name" value="GMC_OxRtase_C"/>
</dbReference>
<feature type="domain" description="Glucose-methanol-choline oxidoreductase N-terminal" evidence="2">
    <location>
        <begin position="171"/>
        <end position="185"/>
    </location>
</feature>
<evidence type="ECO:0000313" key="4">
    <source>
        <dbReference type="Proteomes" id="UP001148838"/>
    </source>
</evidence>
<dbReference type="PANTHER" id="PTHR11552:SF217">
    <property type="entry name" value="GLUCOSE DEHYDROGENASE [FAD, QUINONE]"/>
    <property type="match status" value="1"/>
</dbReference>
<dbReference type="SUPFAM" id="SSF51905">
    <property type="entry name" value="FAD/NAD(P)-binding domain"/>
    <property type="match status" value="1"/>
</dbReference>
<sequence length="460" mass="50956">MSGSCEGGNEPSGSLKAICNPGWSYKDVLPYFKKSENNLDPFFANDTKFHSTGGYLSVSQFPYEDRYTQAIFDASTEVGFKPVDFNSDHVSGVMRLQATQENGKRMSTNLAFLKPIRNKRENLHIATGVRVTKLLIHAHNKTAYGVQYVSENQRNRTGKVFASREVILSAGAFNSPQILLLSGIGPEVTLKKLEIPVIQNSKVGYNLQDHYTDPGIRFKMTNTQNITKSQLEILPGALKYIRPKRTGPWSCTATSQIDINYQSTFVNKSIEYPDIQINFFPNSTCGGGTNPFVYYDIINFIPILLRPKSRGLVTINTTDPFSHPIIYTNYFNASQDIDTVLEASKVAHQLANTTAFKKVGLVLDTTYEPTRSQIETGSNPFWKQTPVEFMYSICHPCGTCKMGPDSDPDAVVDAQLKVYGIANLRVVDASIMPTITSGNLNAGVIMIAEKAADLIKKSHS</sequence>
<dbReference type="SUPFAM" id="SSF54373">
    <property type="entry name" value="FAD-linked reductases, C-terminal domain"/>
    <property type="match status" value="1"/>
</dbReference>
<protein>
    <recommendedName>
        <fullName evidence="2">Glucose-methanol-choline oxidoreductase N-terminal domain-containing protein</fullName>
    </recommendedName>
</protein>